<evidence type="ECO:0000313" key="2">
    <source>
        <dbReference type="EMBL" id="SIR56778.1"/>
    </source>
</evidence>
<dbReference type="InterPro" id="IPR011050">
    <property type="entry name" value="Pectin_lyase_fold/virulence"/>
</dbReference>
<keyword evidence="2" id="KW-0456">Lyase</keyword>
<proteinExistence type="predicted"/>
<dbReference type="InterPro" id="IPR006626">
    <property type="entry name" value="PbH1"/>
</dbReference>
<protein>
    <submittedName>
        <fullName evidence="2">Pectate lyase superfamily protein</fullName>
    </submittedName>
</protein>
<sequence length="507" mass="54112">MADRTPRLGLGTYERGDEWDHTDTVEAVDEHAIVRGPIAERPAEGEYDDELYHAIDQGITWRWDAENGDWTYFSGRGSPDQPVPGTSHFEAARFESARLVNARTEETPVWNVEAHGIEGDGTTEVGQAVHDLFETVAEAGGGIVYFPPGRYLLERTPLIGDDTIVRGAGRATVFEGPRPDGEEGRALLSNRGYDESGYAGASNWAVCDVRIDAPNATGIMPAHAENVRLERIYGDAVYYHHIDVVSCKNVTIDGFWATCGGAGNSDAPVQFDSQQPGTAWNGVWNGKTDTLVAGDDTPSANCTLTNFEIDPTNDPDHGVHLHRGSNDSITIKDGYISGCQHSAIRVDAGELVDDLIIDGVSCLENARGISIGHLENGRRALTIDNVTIRTDDSELASGSGLYASGFASAAISNVVVDGAFTNAIIFDDMDDLKLTTVTAKGAAHQAFRFRDNVDATLTTARAADCGTAGIYSGPGSSVAYGGVTFDDVGTEVVVDGETRAWTTSTSS</sequence>
<evidence type="ECO:0000313" key="3">
    <source>
        <dbReference type="Proteomes" id="UP000185936"/>
    </source>
</evidence>
<evidence type="ECO:0000259" key="1">
    <source>
        <dbReference type="Pfam" id="PF12708"/>
    </source>
</evidence>
<dbReference type="EMBL" id="FTNR01000001">
    <property type="protein sequence ID" value="SIR56778.1"/>
    <property type="molecule type" value="Genomic_DNA"/>
</dbReference>
<gene>
    <name evidence="2" type="ORF">SAMN05421752_10123</name>
</gene>
<reference evidence="3" key="1">
    <citation type="submission" date="2017-01" db="EMBL/GenBank/DDBJ databases">
        <authorList>
            <person name="Varghese N."/>
            <person name="Submissions S."/>
        </authorList>
    </citation>
    <scope>NUCLEOTIDE SEQUENCE [LARGE SCALE GENOMIC DNA]</scope>
    <source>
        <strain evidence="3">type strain: HArc-</strain>
    </source>
</reference>
<keyword evidence="3" id="KW-1185">Reference proteome</keyword>
<dbReference type="Gene3D" id="2.160.20.10">
    <property type="entry name" value="Single-stranded right-handed beta-helix, Pectin lyase-like"/>
    <property type="match status" value="1"/>
</dbReference>
<dbReference type="OrthoDB" id="166149at2157"/>
<dbReference type="GO" id="GO:0016829">
    <property type="term" value="F:lyase activity"/>
    <property type="evidence" value="ECO:0007669"/>
    <property type="project" value="UniProtKB-KW"/>
</dbReference>
<accession>A0A1N7BZL0</accession>
<dbReference type="Proteomes" id="UP000185936">
    <property type="component" value="Unassembled WGS sequence"/>
</dbReference>
<dbReference type="RefSeq" id="WP_076607164.1">
    <property type="nucleotide sequence ID" value="NZ_FTNR01000001.1"/>
</dbReference>
<dbReference type="Pfam" id="PF12708">
    <property type="entry name" value="Pect-lyase_RHGA_epim"/>
    <property type="match status" value="1"/>
</dbReference>
<dbReference type="STRING" id="308853.SAMN05421752_10123"/>
<name>A0A1N7BZL0_9EURY</name>
<organism evidence="2 3">
    <name type="scientific">Natronorubrum thiooxidans</name>
    <dbReference type="NCBI Taxonomy" id="308853"/>
    <lineage>
        <taxon>Archaea</taxon>
        <taxon>Methanobacteriati</taxon>
        <taxon>Methanobacteriota</taxon>
        <taxon>Stenosarchaea group</taxon>
        <taxon>Halobacteria</taxon>
        <taxon>Halobacteriales</taxon>
        <taxon>Natrialbaceae</taxon>
        <taxon>Natronorubrum</taxon>
    </lineage>
</organism>
<feature type="domain" description="Rhamnogalacturonase A/B/Epimerase-like pectate lyase" evidence="1">
    <location>
        <begin position="111"/>
        <end position="207"/>
    </location>
</feature>
<dbReference type="AlphaFoldDB" id="A0A1N7BZL0"/>
<dbReference type="InterPro" id="IPR012334">
    <property type="entry name" value="Pectin_lyas_fold"/>
</dbReference>
<dbReference type="InterPro" id="IPR024535">
    <property type="entry name" value="RHGA/B-epi-like_pectate_lyase"/>
</dbReference>
<dbReference type="SMART" id="SM00710">
    <property type="entry name" value="PbH1"/>
    <property type="match status" value="6"/>
</dbReference>
<dbReference type="SUPFAM" id="SSF51126">
    <property type="entry name" value="Pectin lyase-like"/>
    <property type="match status" value="1"/>
</dbReference>